<dbReference type="InterPro" id="IPR015894">
    <property type="entry name" value="Guanylate-bd_N"/>
</dbReference>
<keyword evidence="3" id="KW-0342">GTP-binding</keyword>
<feature type="coiled-coil region" evidence="5">
    <location>
        <begin position="476"/>
        <end position="503"/>
    </location>
</feature>
<keyword evidence="8" id="KW-1185">Reference proteome</keyword>
<feature type="coiled-coil region" evidence="5">
    <location>
        <begin position="664"/>
        <end position="754"/>
    </location>
</feature>
<keyword evidence="5" id="KW-0175">Coiled coil</keyword>
<gene>
    <name evidence="7" type="ORF">FNV43_RR13753</name>
</gene>
<evidence type="ECO:0000256" key="5">
    <source>
        <dbReference type="SAM" id="Coils"/>
    </source>
</evidence>
<dbReference type="GO" id="GO:0005525">
    <property type="term" value="F:GTP binding"/>
    <property type="evidence" value="ECO:0007669"/>
    <property type="project" value="UniProtKB-KW"/>
</dbReference>
<dbReference type="Proteomes" id="UP000796880">
    <property type="component" value="Unassembled WGS sequence"/>
</dbReference>
<dbReference type="InterPro" id="IPR027417">
    <property type="entry name" value="P-loop_NTPase"/>
</dbReference>
<dbReference type="PANTHER" id="PTHR10751">
    <property type="entry name" value="GUANYLATE BINDING PROTEIN"/>
    <property type="match status" value="1"/>
</dbReference>
<dbReference type="OrthoDB" id="2135133at2759"/>
<protein>
    <recommendedName>
        <fullName evidence="6">GB1/RHD3-type G domain-containing protein</fullName>
    </recommendedName>
</protein>
<comment type="caution">
    <text evidence="7">The sequence shown here is derived from an EMBL/GenBank/DDBJ whole genome shotgun (WGS) entry which is preliminary data.</text>
</comment>
<dbReference type="SUPFAM" id="SSF48340">
    <property type="entry name" value="Interferon-induced guanylate-binding protein 1 (GBP1), C-terminal domain"/>
    <property type="match status" value="1"/>
</dbReference>
<proteinExistence type="inferred from homology"/>
<evidence type="ECO:0000313" key="8">
    <source>
        <dbReference type="Proteomes" id="UP000796880"/>
    </source>
</evidence>
<dbReference type="PROSITE" id="PS51715">
    <property type="entry name" value="G_GB1_RHD3"/>
    <property type="match status" value="1"/>
</dbReference>
<feature type="coiled-coil region" evidence="5">
    <location>
        <begin position="536"/>
        <end position="570"/>
    </location>
</feature>
<evidence type="ECO:0000256" key="4">
    <source>
        <dbReference type="PROSITE-ProRule" id="PRU01052"/>
    </source>
</evidence>
<dbReference type="InterPro" id="IPR036543">
    <property type="entry name" value="Guanylate-bd_C_sf"/>
</dbReference>
<dbReference type="Pfam" id="PF02841">
    <property type="entry name" value="GBP_C"/>
    <property type="match status" value="1"/>
</dbReference>
<evidence type="ECO:0000256" key="1">
    <source>
        <dbReference type="ARBA" id="ARBA00022741"/>
    </source>
</evidence>
<evidence type="ECO:0000256" key="3">
    <source>
        <dbReference type="ARBA" id="ARBA00023134"/>
    </source>
</evidence>
<sequence length="1037" mass="118044">MTNKLSTTFSEFNFTDHASPMRFIYQDDNGKFKVDPEAIDALRKLKGPVGVISLYARARQGKNFILNQLLGSSSVQVGPTHQPLTKELWMWSTPVKRTAPDGTEYSLLLLDGEGIDAHEQGGTCSTQMFSLAVLLSSMFIYHKMGGIDEASFDQLSFVTEMTKHIRDRECGGNNTVLELGPFSPIFVWLLTDFCLDLAEDSLKVTPLDYLEIALRPVERCGKDIAARNEIRESIRALFPDRECFTLVHPWNNGNDPECLDRIHVDNCRPEFQSGLDAFTKFSFERTKPKQVRGTIMTGPILAGITKSYLDALNNGAAPSLSSSWQSAEQLECHRAYDMATEVYKSTFYHTKPLEEVLPREGHDKAVQESVAAFNANAVGSGSARQYYEELLQNFLRKAFEEYGRNAFLEADLRCSDAIKTMRKRLEAACQVPDAKIDHVAVFFGSILSEYEAKVHGPEKWHKLSHFLQQSLQGPILSLLKKKVEDVESEKSDLKLKFNSQEEKMVLLNMQLERSEKLKTEYKKHYESSINDMRSIDDHYESRVLDLERKCNTLEEQISSLLEMLNSSKQESFEWKMKFEETLCKKKNDDEKATPKIDILKSLSKATQLRVAAGNEKAHSAQKTAIEWKNRYDIAVREAEADLEKATTVQECSNKHVLEREDAIREEFSSNFAEKEKEIKNMVEKLQNSEQQLAALGLELKAAESKLEKYDLESSALKTQIKELGDALKEIETNNQLLERKVQILGEEKAQLEQKYFSEVQKFEEANRHCDVADNKVKMIKDGVLELQTKALSALNEKNNEIISESTGVQRQYLEEPEMNLITVPVTVHVFEADDVPEGILVETVPKMRDEEVETLLQSNDEQISRLVRFFESHLESERAAHAESRSREEALNLQLQTMKEKVDSLQQELNLVHFVNTPGHSTFMSASHGKHSRSEDPNDPLQVVDIDEAMTRAAKRSKSTMSLRKCARSGSAGYAFNASENSYGSQEPYFVDYLKFTVEKLRQEIINHGFGSQLLALKNPRKRDIRALYEKHVLHKD</sequence>
<dbReference type="EMBL" id="VOIH02000006">
    <property type="protein sequence ID" value="KAF3444063.1"/>
    <property type="molecule type" value="Genomic_DNA"/>
</dbReference>
<dbReference type="Pfam" id="PF02263">
    <property type="entry name" value="GBP"/>
    <property type="match status" value="1"/>
</dbReference>
<dbReference type="GO" id="GO:0003924">
    <property type="term" value="F:GTPase activity"/>
    <property type="evidence" value="ECO:0007669"/>
    <property type="project" value="InterPro"/>
</dbReference>
<dbReference type="InterPro" id="IPR003191">
    <property type="entry name" value="Guanylate-bd/ATL_C"/>
</dbReference>
<keyword evidence="1" id="KW-0547">Nucleotide-binding</keyword>
<dbReference type="Gene3D" id="1.20.5.170">
    <property type="match status" value="1"/>
</dbReference>
<keyword evidence="2" id="KW-0378">Hydrolase</keyword>
<reference evidence="7" key="1">
    <citation type="submission" date="2020-03" db="EMBL/GenBank/DDBJ databases">
        <title>A high-quality chromosome-level genome assembly of a woody plant with both climbing and erect habits, Rhamnella rubrinervis.</title>
        <authorList>
            <person name="Lu Z."/>
            <person name="Yang Y."/>
            <person name="Zhu X."/>
            <person name="Sun Y."/>
        </authorList>
    </citation>
    <scope>NUCLEOTIDE SEQUENCE</scope>
    <source>
        <strain evidence="7">BYM</strain>
        <tissue evidence="7">Leaf</tissue>
    </source>
</reference>
<dbReference type="InterPro" id="IPR030386">
    <property type="entry name" value="G_GB1_RHD3_dom"/>
</dbReference>
<dbReference type="Gene3D" id="3.40.50.300">
    <property type="entry name" value="P-loop containing nucleotide triphosphate hydrolases"/>
    <property type="match status" value="1"/>
</dbReference>
<feature type="domain" description="GB1/RHD3-type G" evidence="6">
    <location>
        <begin position="46"/>
        <end position="287"/>
    </location>
</feature>
<organism evidence="7 8">
    <name type="scientific">Rhamnella rubrinervis</name>
    <dbReference type="NCBI Taxonomy" id="2594499"/>
    <lineage>
        <taxon>Eukaryota</taxon>
        <taxon>Viridiplantae</taxon>
        <taxon>Streptophyta</taxon>
        <taxon>Embryophyta</taxon>
        <taxon>Tracheophyta</taxon>
        <taxon>Spermatophyta</taxon>
        <taxon>Magnoliopsida</taxon>
        <taxon>eudicotyledons</taxon>
        <taxon>Gunneridae</taxon>
        <taxon>Pentapetalae</taxon>
        <taxon>rosids</taxon>
        <taxon>fabids</taxon>
        <taxon>Rosales</taxon>
        <taxon>Rhamnaceae</taxon>
        <taxon>rhamnoid group</taxon>
        <taxon>Rhamneae</taxon>
        <taxon>Rhamnella</taxon>
    </lineage>
</organism>
<name>A0A8K0H1R8_9ROSA</name>
<evidence type="ECO:0000313" key="7">
    <source>
        <dbReference type="EMBL" id="KAF3444063.1"/>
    </source>
</evidence>
<dbReference type="SUPFAM" id="SSF52540">
    <property type="entry name" value="P-loop containing nucleoside triphosphate hydrolases"/>
    <property type="match status" value="1"/>
</dbReference>
<evidence type="ECO:0000259" key="6">
    <source>
        <dbReference type="PROSITE" id="PS51715"/>
    </source>
</evidence>
<dbReference type="Gene3D" id="1.20.1000.10">
    <property type="entry name" value="Guanylate-binding protein, C-terminal domain"/>
    <property type="match status" value="1"/>
</dbReference>
<evidence type="ECO:0000256" key="2">
    <source>
        <dbReference type="ARBA" id="ARBA00022801"/>
    </source>
</evidence>
<dbReference type="AlphaFoldDB" id="A0A8K0H1R8"/>
<comment type="similarity">
    <text evidence="4">Belongs to the TRAFAC class dynamin-like GTPase superfamily. GB1/RHD3 GTPase family.</text>
</comment>
<accession>A0A8K0H1R8</accession>